<feature type="domain" description="RiboL-PSP-HEPN" evidence="1">
    <location>
        <begin position="8"/>
        <end position="172"/>
    </location>
</feature>
<dbReference type="RefSeq" id="WP_190940811.1">
    <property type="nucleotide sequence ID" value="NZ_JACJSI010000018.1"/>
</dbReference>
<evidence type="ECO:0000313" key="2">
    <source>
        <dbReference type="EMBL" id="MBD2530251.1"/>
    </source>
</evidence>
<sequence length="204" mass="23931">MLEETGVDRLYKEFKTLIEYIEQGNEISLRNTVDENFRKALLLSAASYFEHRITNDILEYMGEISNKNELLVSFVSNKAISRQYHTYFNWKDTNANSFFGLFGDIFSNFIKQEVKNSEHLSSSIKAFLEIGRERNRLVHQDFGTFSLEKTSDEIYLLYKDALVFVNVLPDKLRQCLQKNEAEKIGTEIYFSVPIKKRANRYLYG</sequence>
<dbReference type="Proteomes" id="UP000623440">
    <property type="component" value="Unassembled WGS sequence"/>
</dbReference>
<evidence type="ECO:0000313" key="3">
    <source>
        <dbReference type="Proteomes" id="UP000623440"/>
    </source>
</evidence>
<dbReference type="InterPro" id="IPR041519">
    <property type="entry name" value="HEPN_RiboL-PSP"/>
</dbReference>
<reference evidence="2 3" key="1">
    <citation type="journal article" date="2020" name="ISME J.">
        <title>Comparative genomics reveals insights into cyanobacterial evolution and habitat adaptation.</title>
        <authorList>
            <person name="Chen M.Y."/>
            <person name="Teng W.K."/>
            <person name="Zhao L."/>
            <person name="Hu C.X."/>
            <person name="Zhou Y.K."/>
            <person name="Han B.P."/>
            <person name="Song L.R."/>
            <person name="Shu W.S."/>
        </authorList>
    </citation>
    <scope>NUCLEOTIDE SEQUENCE [LARGE SCALE GENOMIC DNA]</scope>
    <source>
        <strain evidence="2 3">FACHB-838</strain>
    </source>
</reference>
<gene>
    <name evidence="2" type="ORF">H6G97_11995</name>
</gene>
<dbReference type="Pfam" id="PF18735">
    <property type="entry name" value="HEPN_RiboL-PSP"/>
    <property type="match status" value="1"/>
</dbReference>
<protein>
    <recommendedName>
        <fullName evidence="1">RiboL-PSP-HEPN domain-containing protein</fullName>
    </recommendedName>
</protein>
<organism evidence="2 3">
    <name type="scientific">Nostoc flagelliforme FACHB-838</name>
    <dbReference type="NCBI Taxonomy" id="2692904"/>
    <lineage>
        <taxon>Bacteria</taxon>
        <taxon>Bacillati</taxon>
        <taxon>Cyanobacteriota</taxon>
        <taxon>Cyanophyceae</taxon>
        <taxon>Nostocales</taxon>
        <taxon>Nostocaceae</taxon>
        <taxon>Nostoc</taxon>
    </lineage>
</organism>
<accession>A0ABR8DLA2</accession>
<evidence type="ECO:0000259" key="1">
    <source>
        <dbReference type="Pfam" id="PF18735"/>
    </source>
</evidence>
<comment type="caution">
    <text evidence="2">The sequence shown here is derived from an EMBL/GenBank/DDBJ whole genome shotgun (WGS) entry which is preliminary data.</text>
</comment>
<proteinExistence type="predicted"/>
<keyword evidence="3" id="KW-1185">Reference proteome</keyword>
<dbReference type="EMBL" id="JACJSI010000018">
    <property type="protein sequence ID" value="MBD2530251.1"/>
    <property type="molecule type" value="Genomic_DNA"/>
</dbReference>
<name>A0ABR8DLA2_9NOSO</name>